<dbReference type="OrthoDB" id="4772863at2"/>
<comment type="caution">
    <text evidence="2">The sequence shown here is derived from an EMBL/GenBank/DDBJ whole genome shotgun (WGS) entry which is preliminary data.</text>
</comment>
<keyword evidence="1" id="KW-0732">Signal</keyword>
<evidence type="ECO:0000313" key="2">
    <source>
        <dbReference type="EMBL" id="PAY23199.1"/>
    </source>
</evidence>
<dbReference type="Pfam" id="PF10738">
    <property type="entry name" value="Lpp-LpqN"/>
    <property type="match status" value="1"/>
</dbReference>
<accession>A0A2A2WPP0</accession>
<organism evidence="2 3">
    <name type="scientific">Dietzia natronolimnaea</name>
    <dbReference type="NCBI Taxonomy" id="161920"/>
    <lineage>
        <taxon>Bacteria</taxon>
        <taxon>Bacillati</taxon>
        <taxon>Actinomycetota</taxon>
        <taxon>Actinomycetes</taxon>
        <taxon>Mycobacteriales</taxon>
        <taxon>Dietziaceae</taxon>
        <taxon>Dietzia</taxon>
    </lineage>
</organism>
<dbReference type="Gene3D" id="3.40.1000.10">
    <property type="entry name" value="Mog1/PsbP, alpha/beta/alpha sandwich"/>
    <property type="match status" value="1"/>
</dbReference>
<dbReference type="RefSeq" id="WP_095718168.1">
    <property type="nucleotide sequence ID" value="NZ_NTGA01000016.1"/>
</dbReference>
<dbReference type="EMBL" id="NTGA01000016">
    <property type="protein sequence ID" value="PAY23199.1"/>
    <property type="molecule type" value="Genomic_DNA"/>
</dbReference>
<keyword evidence="3" id="KW-1185">Reference proteome</keyword>
<reference evidence="3" key="1">
    <citation type="submission" date="2017-09" db="EMBL/GenBank/DDBJ databases">
        <authorList>
            <person name="Zhang Y."/>
            <person name="Huang X."/>
            <person name="Liu J."/>
            <person name="Lu L."/>
            <person name="Peng K."/>
        </authorList>
    </citation>
    <scope>NUCLEOTIDE SEQUENCE [LARGE SCALE GENOMIC DNA]</scope>
    <source>
        <strain evidence="3">S-XJ-1</strain>
    </source>
</reference>
<dbReference type="InterPro" id="IPR019674">
    <property type="entry name" value="Lipoprotein_LpqN/LpqT-like"/>
</dbReference>
<dbReference type="AlphaFoldDB" id="A0A2A2WPP0"/>
<proteinExistence type="predicted"/>
<evidence type="ECO:0000256" key="1">
    <source>
        <dbReference type="ARBA" id="ARBA00022729"/>
    </source>
</evidence>
<gene>
    <name evidence="2" type="ORF">CEY15_09075</name>
</gene>
<protein>
    <recommendedName>
        <fullName evidence="4">Lipoprotein LpqN</fullName>
    </recommendedName>
</protein>
<evidence type="ECO:0008006" key="4">
    <source>
        <dbReference type="Google" id="ProtNLM"/>
    </source>
</evidence>
<dbReference type="Proteomes" id="UP000218810">
    <property type="component" value="Unassembled WGS sequence"/>
</dbReference>
<sequence length="183" mass="19583">MASIQEFCASTGRSLEASPPMAVAAQPLTWVDNEPWQRIESPEPSAVIYVDPGAHRDGFSPNAVATCARVAPAMSTDDAVTMIVATAEVLTDWTLLEEVAGEGDEDAGAVRSVYRFIRGTYTAEPGEMATSSLIVGWSDDEATYVFQFVVTGWREDAGLHDSAMDCLMIGEWTAGQIVGAMRG</sequence>
<evidence type="ECO:0000313" key="3">
    <source>
        <dbReference type="Proteomes" id="UP000218810"/>
    </source>
</evidence>
<name>A0A2A2WPP0_9ACTN</name>